<dbReference type="Proteomes" id="UP001234178">
    <property type="component" value="Unassembled WGS sequence"/>
</dbReference>
<dbReference type="EMBL" id="JAOYFB010000002">
    <property type="protein sequence ID" value="KAK4007311.1"/>
    <property type="molecule type" value="Genomic_DNA"/>
</dbReference>
<name>A0ABQ9Z331_9CRUS</name>
<reference evidence="2 3" key="1">
    <citation type="journal article" date="2023" name="Nucleic Acids Res.">
        <title>The hologenome of Daphnia magna reveals possible DNA methylation and microbiome-mediated evolution of the host genome.</title>
        <authorList>
            <person name="Chaturvedi A."/>
            <person name="Li X."/>
            <person name="Dhandapani V."/>
            <person name="Marshall H."/>
            <person name="Kissane S."/>
            <person name="Cuenca-Cambronero M."/>
            <person name="Asole G."/>
            <person name="Calvet F."/>
            <person name="Ruiz-Romero M."/>
            <person name="Marangio P."/>
            <person name="Guigo R."/>
            <person name="Rago D."/>
            <person name="Mirbahai L."/>
            <person name="Eastwood N."/>
            <person name="Colbourne J.K."/>
            <person name="Zhou J."/>
            <person name="Mallon E."/>
            <person name="Orsini L."/>
        </authorList>
    </citation>
    <scope>NUCLEOTIDE SEQUENCE [LARGE SCALE GENOMIC DNA]</scope>
    <source>
        <strain evidence="2">LRV0_1</strain>
    </source>
</reference>
<sequence length="250" mass="27854">MFSSGSLLMFLNSTLRWDLVSVEWNSLSSLSLTAEYSCARMGLSNLKLSNSSAASTYSFERMRRKSAASGPRWSQCFTKNKARQGQDEANIILKLFAELGNESFLDASDDESLEELGVGSFSSNATTIILYPARDDTADDNITVYCWSPASTISERGLDRAALNESIARLRGRRRDVSVVSSHYTFDSDDDTMASARYVERTYRLPSQKEHEYGRGVDESDMPGDYSWSVKDEPRPRASAPCHGRRTAEG</sequence>
<accession>A0ABQ9Z331</accession>
<evidence type="ECO:0000313" key="2">
    <source>
        <dbReference type="EMBL" id="KAK4007311.1"/>
    </source>
</evidence>
<feature type="compositionally biased region" description="Basic and acidic residues" evidence="1">
    <location>
        <begin position="208"/>
        <end position="218"/>
    </location>
</feature>
<protein>
    <submittedName>
        <fullName evidence="2">Uncharacterized protein</fullName>
    </submittedName>
</protein>
<keyword evidence="3" id="KW-1185">Reference proteome</keyword>
<gene>
    <name evidence="2" type="ORF">OUZ56_012471</name>
</gene>
<proteinExistence type="predicted"/>
<feature type="region of interest" description="Disordered" evidence="1">
    <location>
        <begin position="208"/>
        <end position="250"/>
    </location>
</feature>
<evidence type="ECO:0000256" key="1">
    <source>
        <dbReference type="SAM" id="MobiDB-lite"/>
    </source>
</evidence>
<organism evidence="2 3">
    <name type="scientific">Daphnia magna</name>
    <dbReference type="NCBI Taxonomy" id="35525"/>
    <lineage>
        <taxon>Eukaryota</taxon>
        <taxon>Metazoa</taxon>
        <taxon>Ecdysozoa</taxon>
        <taxon>Arthropoda</taxon>
        <taxon>Crustacea</taxon>
        <taxon>Branchiopoda</taxon>
        <taxon>Diplostraca</taxon>
        <taxon>Cladocera</taxon>
        <taxon>Anomopoda</taxon>
        <taxon>Daphniidae</taxon>
        <taxon>Daphnia</taxon>
    </lineage>
</organism>
<evidence type="ECO:0000313" key="3">
    <source>
        <dbReference type="Proteomes" id="UP001234178"/>
    </source>
</evidence>
<comment type="caution">
    <text evidence="2">The sequence shown here is derived from an EMBL/GenBank/DDBJ whole genome shotgun (WGS) entry which is preliminary data.</text>
</comment>